<feature type="domain" description="Sulfatase-modifying factor enzyme-like" evidence="2">
    <location>
        <begin position="64"/>
        <end position="344"/>
    </location>
</feature>
<dbReference type="InterPro" id="IPR005532">
    <property type="entry name" value="SUMF_dom"/>
</dbReference>
<keyword evidence="4" id="KW-1185">Reference proteome</keyword>
<accession>A0A3D9R1F2</accession>
<protein>
    <submittedName>
        <fullName evidence="3">Formylglycine-generating enzyme required for sulfatase activity</fullName>
    </submittedName>
</protein>
<dbReference type="PANTHER" id="PTHR23150:SF19">
    <property type="entry name" value="FORMYLGLYCINE-GENERATING ENZYME"/>
    <property type="match status" value="1"/>
</dbReference>
<feature type="compositionally biased region" description="Polar residues" evidence="1">
    <location>
        <begin position="1"/>
        <end position="18"/>
    </location>
</feature>
<feature type="region of interest" description="Disordered" evidence="1">
    <location>
        <begin position="1"/>
        <end position="21"/>
    </location>
</feature>
<reference evidence="3 4" key="1">
    <citation type="submission" date="2018-08" db="EMBL/GenBank/DDBJ databases">
        <title>Genomic Encyclopedia of Type Strains, Phase III (KMG-III): the genomes of soil and plant-associated and newly described type strains.</title>
        <authorList>
            <person name="Whitman W."/>
        </authorList>
    </citation>
    <scope>NUCLEOTIDE SEQUENCE [LARGE SCALE GENOMIC DNA]</scope>
    <source>
        <strain evidence="3 4">CGMCC 1.10966</strain>
    </source>
</reference>
<dbReference type="InterPro" id="IPR051043">
    <property type="entry name" value="Sulfatase_Mod_Factor_Kinase"/>
</dbReference>
<organism evidence="3 4">
    <name type="scientific">Paenibacillus taihuensis</name>
    <dbReference type="NCBI Taxonomy" id="1156355"/>
    <lineage>
        <taxon>Bacteria</taxon>
        <taxon>Bacillati</taxon>
        <taxon>Bacillota</taxon>
        <taxon>Bacilli</taxon>
        <taxon>Bacillales</taxon>
        <taxon>Paenibacillaceae</taxon>
        <taxon>Paenibacillus</taxon>
    </lineage>
</organism>
<evidence type="ECO:0000259" key="2">
    <source>
        <dbReference type="Pfam" id="PF03781"/>
    </source>
</evidence>
<evidence type="ECO:0000256" key="1">
    <source>
        <dbReference type="SAM" id="MobiDB-lite"/>
    </source>
</evidence>
<dbReference type="RefSeq" id="WP_116191760.1">
    <property type="nucleotide sequence ID" value="NZ_QTTN01000040.1"/>
</dbReference>
<comment type="caution">
    <text evidence="3">The sequence shown here is derived from an EMBL/GenBank/DDBJ whole genome shotgun (WGS) entry which is preliminary data.</text>
</comment>
<dbReference type="AlphaFoldDB" id="A0A3D9R1F2"/>
<dbReference type="Gene3D" id="3.90.1580.10">
    <property type="entry name" value="paralog of FGE (formylglycine-generating enzyme)"/>
    <property type="match status" value="1"/>
</dbReference>
<dbReference type="PANTHER" id="PTHR23150">
    <property type="entry name" value="SULFATASE MODIFYING FACTOR 1, 2"/>
    <property type="match status" value="1"/>
</dbReference>
<name>A0A3D9R1F2_9BACL</name>
<evidence type="ECO:0000313" key="3">
    <source>
        <dbReference type="EMBL" id="REE67973.1"/>
    </source>
</evidence>
<dbReference type="GO" id="GO:0120147">
    <property type="term" value="F:formylglycine-generating oxidase activity"/>
    <property type="evidence" value="ECO:0007669"/>
    <property type="project" value="TreeGrafter"/>
</dbReference>
<dbReference type="Proteomes" id="UP000256304">
    <property type="component" value="Unassembled WGS sequence"/>
</dbReference>
<dbReference type="OrthoDB" id="9768004at2"/>
<dbReference type="EMBL" id="QTTN01000040">
    <property type="protein sequence ID" value="REE67973.1"/>
    <property type="molecule type" value="Genomic_DNA"/>
</dbReference>
<proteinExistence type="predicted"/>
<dbReference type="SUPFAM" id="SSF56436">
    <property type="entry name" value="C-type lectin-like"/>
    <property type="match status" value="1"/>
</dbReference>
<sequence length="346" mass="38388">MDLTSSTIQNESQQSSDPIQPCCAAKRSEANLQTPQDAQTQASIKLEPRFKAARPSDAERDGIQTMLYMAGGSFLMGTDDQEGFPGDGEGPIREVTLDPFYIDPCAVSNAEFARFVDKTGYVTETEQFGWSFVFHALVSPETAKKVVSAVQSTPWWWVVQGADWRHPEGPDSDIASRLNHPVVHVTWKDAEAYCRWAGKRLPTEAEWEYAARGGLVQKRYPWGDELKPDGEHRCNIWQGKFPTKDHASDGYAGTAPVDAYLPNAYGLYSVSGNVWEMCSDWFHPSFHVTGARHNPKGPAKGTSRSMRGGSFLCHKSYCNRYRVAARSSNTPDSSSSNIGFRCARNA</sequence>
<dbReference type="InterPro" id="IPR042095">
    <property type="entry name" value="SUMF_sf"/>
</dbReference>
<evidence type="ECO:0000313" key="4">
    <source>
        <dbReference type="Proteomes" id="UP000256304"/>
    </source>
</evidence>
<gene>
    <name evidence="3" type="ORF">A8990_14022</name>
</gene>
<dbReference type="InterPro" id="IPR016187">
    <property type="entry name" value="CTDL_fold"/>
</dbReference>
<dbReference type="Pfam" id="PF03781">
    <property type="entry name" value="FGE-sulfatase"/>
    <property type="match status" value="1"/>
</dbReference>